<feature type="domain" description="Cyclin-dependent kinase inhibitor" evidence="4">
    <location>
        <begin position="68"/>
        <end position="103"/>
    </location>
</feature>
<accession>A0A8K0KAZ2</accession>
<feature type="region of interest" description="Disordered" evidence="3">
    <location>
        <begin position="103"/>
        <end position="156"/>
    </location>
</feature>
<keyword evidence="2" id="KW-0649">Protein kinase inhibitor</keyword>
<evidence type="ECO:0000313" key="6">
    <source>
        <dbReference type="Proteomes" id="UP000792457"/>
    </source>
</evidence>
<comment type="similarity">
    <text evidence="1">Belongs to the CDI family.</text>
</comment>
<dbReference type="InterPro" id="IPR003175">
    <property type="entry name" value="CDI_dom"/>
</dbReference>
<sequence>MPPPNGVRVDHHHQIVRTVDQQKESTRKRSQEEIFLNRQEKMRDARDQVRRRLFENEEENGQRADNSDVRDLMERQLEMQNKRWNFDFRNEVPLEGPWVWERIGGPPRQAPPVGAALPSVGTVTPTTGTSAEEEGDEEVEIEGGEMEEAKEDEAQR</sequence>
<dbReference type="OrthoDB" id="9940972at2759"/>
<comment type="caution">
    <text evidence="5">The sequence shown here is derived from an EMBL/GenBank/DDBJ whole genome shotgun (WGS) entry which is preliminary data.</text>
</comment>
<dbReference type="GO" id="GO:0004861">
    <property type="term" value="F:cyclin-dependent protein serine/threonine kinase inhibitor activity"/>
    <property type="evidence" value="ECO:0007669"/>
    <property type="project" value="InterPro"/>
</dbReference>
<evidence type="ECO:0000256" key="3">
    <source>
        <dbReference type="SAM" id="MobiDB-lite"/>
    </source>
</evidence>
<dbReference type="GO" id="GO:0051726">
    <property type="term" value="P:regulation of cell cycle"/>
    <property type="evidence" value="ECO:0007669"/>
    <property type="project" value="InterPro"/>
</dbReference>
<feature type="region of interest" description="Disordered" evidence="3">
    <location>
        <begin position="1"/>
        <end position="70"/>
    </location>
</feature>
<reference evidence="5" key="2">
    <citation type="submission" date="2017-10" db="EMBL/GenBank/DDBJ databases">
        <title>Ladona fulva Genome sequencing and assembly.</title>
        <authorList>
            <person name="Murali S."/>
            <person name="Richards S."/>
            <person name="Bandaranaike D."/>
            <person name="Bellair M."/>
            <person name="Blankenburg K."/>
            <person name="Chao H."/>
            <person name="Dinh H."/>
            <person name="Doddapaneni H."/>
            <person name="Dugan-Rocha S."/>
            <person name="Elkadiri S."/>
            <person name="Gnanaolivu R."/>
            <person name="Hernandez B."/>
            <person name="Skinner E."/>
            <person name="Javaid M."/>
            <person name="Lee S."/>
            <person name="Li M."/>
            <person name="Ming W."/>
            <person name="Munidasa M."/>
            <person name="Muniz J."/>
            <person name="Nguyen L."/>
            <person name="Hughes D."/>
            <person name="Osuji N."/>
            <person name="Pu L.-L."/>
            <person name="Puazo M."/>
            <person name="Qu C."/>
            <person name="Quiroz J."/>
            <person name="Raj R."/>
            <person name="Weissenberger G."/>
            <person name="Xin Y."/>
            <person name="Zou X."/>
            <person name="Han Y."/>
            <person name="Worley K."/>
            <person name="Muzny D."/>
            <person name="Gibbs R."/>
        </authorList>
    </citation>
    <scope>NUCLEOTIDE SEQUENCE</scope>
    <source>
        <strain evidence="5">Sampled in the wild</strain>
    </source>
</reference>
<proteinExistence type="inferred from homology"/>
<keyword evidence="6" id="KW-1185">Reference proteome</keyword>
<organism evidence="5 6">
    <name type="scientific">Ladona fulva</name>
    <name type="common">Scarce chaser dragonfly</name>
    <name type="synonym">Libellula fulva</name>
    <dbReference type="NCBI Taxonomy" id="123851"/>
    <lineage>
        <taxon>Eukaryota</taxon>
        <taxon>Metazoa</taxon>
        <taxon>Ecdysozoa</taxon>
        <taxon>Arthropoda</taxon>
        <taxon>Hexapoda</taxon>
        <taxon>Insecta</taxon>
        <taxon>Pterygota</taxon>
        <taxon>Palaeoptera</taxon>
        <taxon>Odonata</taxon>
        <taxon>Epiprocta</taxon>
        <taxon>Anisoptera</taxon>
        <taxon>Libelluloidea</taxon>
        <taxon>Libellulidae</taxon>
        <taxon>Ladona</taxon>
    </lineage>
</organism>
<feature type="compositionally biased region" description="Basic and acidic residues" evidence="3">
    <location>
        <begin position="38"/>
        <end position="70"/>
    </location>
</feature>
<dbReference type="EMBL" id="KZ308527">
    <property type="protein sequence ID" value="KAG8231053.1"/>
    <property type="molecule type" value="Genomic_DNA"/>
</dbReference>
<dbReference type="InterPro" id="IPR044898">
    <property type="entry name" value="CDI_dom_sf"/>
</dbReference>
<protein>
    <recommendedName>
        <fullName evidence="4">Cyclin-dependent kinase inhibitor domain-containing protein</fullName>
    </recommendedName>
</protein>
<feature type="compositionally biased region" description="Acidic residues" evidence="3">
    <location>
        <begin position="131"/>
        <end position="156"/>
    </location>
</feature>
<evidence type="ECO:0000256" key="2">
    <source>
        <dbReference type="ARBA" id="ARBA00023013"/>
    </source>
</evidence>
<gene>
    <name evidence="5" type="ORF">J437_LFUL010251</name>
</gene>
<feature type="compositionally biased region" description="Low complexity" evidence="3">
    <location>
        <begin position="118"/>
        <end position="130"/>
    </location>
</feature>
<dbReference type="GO" id="GO:0005634">
    <property type="term" value="C:nucleus"/>
    <property type="evidence" value="ECO:0007669"/>
    <property type="project" value="InterPro"/>
</dbReference>
<dbReference type="Pfam" id="PF02234">
    <property type="entry name" value="CDI"/>
    <property type="match status" value="1"/>
</dbReference>
<evidence type="ECO:0000256" key="1">
    <source>
        <dbReference type="ARBA" id="ARBA00006726"/>
    </source>
</evidence>
<evidence type="ECO:0000313" key="5">
    <source>
        <dbReference type="EMBL" id="KAG8231053.1"/>
    </source>
</evidence>
<name>A0A8K0KAZ2_LADFU</name>
<dbReference type="Proteomes" id="UP000792457">
    <property type="component" value="Unassembled WGS sequence"/>
</dbReference>
<feature type="compositionally biased region" description="Basic and acidic residues" evidence="3">
    <location>
        <begin position="20"/>
        <end position="32"/>
    </location>
</feature>
<reference evidence="5" key="1">
    <citation type="submission" date="2013-04" db="EMBL/GenBank/DDBJ databases">
        <authorList>
            <person name="Qu J."/>
            <person name="Murali S.C."/>
            <person name="Bandaranaike D."/>
            <person name="Bellair M."/>
            <person name="Blankenburg K."/>
            <person name="Chao H."/>
            <person name="Dinh H."/>
            <person name="Doddapaneni H."/>
            <person name="Downs B."/>
            <person name="Dugan-Rocha S."/>
            <person name="Elkadiri S."/>
            <person name="Gnanaolivu R.D."/>
            <person name="Hernandez B."/>
            <person name="Javaid M."/>
            <person name="Jayaseelan J.C."/>
            <person name="Lee S."/>
            <person name="Li M."/>
            <person name="Ming W."/>
            <person name="Munidasa M."/>
            <person name="Muniz J."/>
            <person name="Nguyen L."/>
            <person name="Ongeri F."/>
            <person name="Osuji N."/>
            <person name="Pu L.-L."/>
            <person name="Puazo M."/>
            <person name="Qu C."/>
            <person name="Quiroz J."/>
            <person name="Raj R."/>
            <person name="Weissenberger G."/>
            <person name="Xin Y."/>
            <person name="Zou X."/>
            <person name="Han Y."/>
            <person name="Richards S."/>
            <person name="Worley K."/>
            <person name="Muzny D."/>
            <person name="Gibbs R."/>
        </authorList>
    </citation>
    <scope>NUCLEOTIDE SEQUENCE</scope>
    <source>
        <strain evidence="5">Sampled in the wild</strain>
    </source>
</reference>
<dbReference type="AlphaFoldDB" id="A0A8K0KAZ2"/>
<dbReference type="Gene3D" id="4.10.365.10">
    <property type="entry name" value="p27"/>
    <property type="match status" value="1"/>
</dbReference>
<evidence type="ECO:0000259" key="4">
    <source>
        <dbReference type="Pfam" id="PF02234"/>
    </source>
</evidence>